<comment type="caution">
    <text evidence="1">The sequence shown here is derived from an EMBL/GenBank/DDBJ whole genome shotgun (WGS) entry which is preliminary data.</text>
</comment>
<organism evidence="1 2">
    <name type="scientific">Scutellospora calospora</name>
    <dbReference type="NCBI Taxonomy" id="85575"/>
    <lineage>
        <taxon>Eukaryota</taxon>
        <taxon>Fungi</taxon>
        <taxon>Fungi incertae sedis</taxon>
        <taxon>Mucoromycota</taxon>
        <taxon>Glomeromycotina</taxon>
        <taxon>Glomeromycetes</taxon>
        <taxon>Diversisporales</taxon>
        <taxon>Gigasporaceae</taxon>
        <taxon>Scutellospora</taxon>
    </lineage>
</organism>
<evidence type="ECO:0000313" key="2">
    <source>
        <dbReference type="Proteomes" id="UP000789860"/>
    </source>
</evidence>
<evidence type="ECO:0000313" key="1">
    <source>
        <dbReference type="EMBL" id="CAG8513168.1"/>
    </source>
</evidence>
<dbReference type="EMBL" id="CAJVPM010004424">
    <property type="protein sequence ID" value="CAG8513168.1"/>
    <property type="molecule type" value="Genomic_DNA"/>
</dbReference>
<gene>
    <name evidence="1" type="ORF">SCALOS_LOCUS3750</name>
</gene>
<accession>A0ACA9L8K0</accession>
<feature type="non-terminal residue" evidence="1">
    <location>
        <position position="1"/>
    </location>
</feature>
<keyword evidence="2" id="KW-1185">Reference proteome</keyword>
<reference evidence="1" key="1">
    <citation type="submission" date="2021-06" db="EMBL/GenBank/DDBJ databases">
        <authorList>
            <person name="Kallberg Y."/>
            <person name="Tangrot J."/>
            <person name="Rosling A."/>
        </authorList>
    </citation>
    <scope>NUCLEOTIDE SEQUENCE</scope>
    <source>
        <strain evidence="1">AU212A</strain>
    </source>
</reference>
<proteinExistence type="predicted"/>
<name>A0ACA9L8K0_9GLOM</name>
<protein>
    <submittedName>
        <fullName evidence="1">1560_t:CDS:1</fullName>
    </submittedName>
</protein>
<sequence length="42" mass="4980">YSATINDYDTYYNVLAKHFGSNIVEKYYRSMPSKDQNIDLKN</sequence>
<dbReference type="Proteomes" id="UP000789860">
    <property type="component" value="Unassembled WGS sequence"/>
</dbReference>